<evidence type="ECO:0000256" key="3">
    <source>
        <dbReference type="ARBA" id="ARBA00023002"/>
    </source>
</evidence>
<evidence type="ECO:0000256" key="2">
    <source>
        <dbReference type="ARBA" id="ARBA00022827"/>
    </source>
</evidence>
<keyword evidence="3" id="KW-0560">Oxidoreductase</keyword>
<protein>
    <recommendedName>
        <fullName evidence="4">FAD-binding domain-containing protein</fullName>
    </recommendedName>
</protein>
<feature type="domain" description="FAD-binding" evidence="4">
    <location>
        <begin position="8"/>
        <end position="324"/>
    </location>
</feature>
<dbReference type="EMBL" id="JAVRQU010000014">
    <property type="protein sequence ID" value="KAK5695516.1"/>
    <property type="molecule type" value="Genomic_DNA"/>
</dbReference>
<keyword evidence="1" id="KW-0285">Flavoprotein</keyword>
<comment type="caution">
    <text evidence="5">The sequence shown here is derived from an EMBL/GenBank/DDBJ whole genome shotgun (WGS) entry which is preliminary data.</text>
</comment>
<dbReference type="PANTHER" id="PTHR46865:SF2">
    <property type="entry name" value="MONOOXYGENASE"/>
    <property type="match status" value="1"/>
</dbReference>
<gene>
    <name evidence="5" type="ORF">LTR97_009025</name>
</gene>
<sequence length="419" mass="45840">MASPPLKILISGSGIAASVFATHILLAYPTAQLTIVERAPSLRLTGASVDIRGSAIDIVKRMGLLETIRSNTTREKGVHCVNADGSVAWTLAATGNEDMQSVTSEFEIFRGKLASILIEPVLEKVKLVFDEQVDSFIQRGDGVDVTFTNGKPAESYDLLVTADGVGSRIRGQMLGAPSRDQIRDLGAHAAYFSIPTDLLSGEQWAKWYNAPRGRVVFLRPDPDPRGRTRGYLVNVITPAQTEMRARLNKALEQGNQAYMTMLEELFEDAGWLAPEALKGMRESDDFYCSFFAQTRSPKLYEGRVVLLGDAGYATPGIGTSLAITGGYALAGEILRAEGDVGKACKAYEELMVPYIKSQQTSSNPMQYLNPQTEWGILARNTVMRIATGLMLDRAVMTGAAWLGYSERKLAMPEYPWPVR</sequence>
<dbReference type="AlphaFoldDB" id="A0AAN7VXZ5"/>
<keyword evidence="2" id="KW-0274">FAD</keyword>
<dbReference type="InterPro" id="IPR002938">
    <property type="entry name" value="FAD-bd"/>
</dbReference>
<proteinExistence type="predicted"/>
<evidence type="ECO:0000313" key="5">
    <source>
        <dbReference type="EMBL" id="KAK5695516.1"/>
    </source>
</evidence>
<organism evidence="5 6">
    <name type="scientific">Elasticomyces elasticus</name>
    <dbReference type="NCBI Taxonomy" id="574655"/>
    <lineage>
        <taxon>Eukaryota</taxon>
        <taxon>Fungi</taxon>
        <taxon>Dikarya</taxon>
        <taxon>Ascomycota</taxon>
        <taxon>Pezizomycotina</taxon>
        <taxon>Dothideomycetes</taxon>
        <taxon>Dothideomycetidae</taxon>
        <taxon>Mycosphaerellales</taxon>
        <taxon>Teratosphaeriaceae</taxon>
        <taxon>Elasticomyces</taxon>
    </lineage>
</organism>
<evidence type="ECO:0000256" key="1">
    <source>
        <dbReference type="ARBA" id="ARBA00022630"/>
    </source>
</evidence>
<evidence type="ECO:0000313" key="6">
    <source>
        <dbReference type="Proteomes" id="UP001310594"/>
    </source>
</evidence>
<dbReference type="GO" id="GO:0071949">
    <property type="term" value="F:FAD binding"/>
    <property type="evidence" value="ECO:0007669"/>
    <property type="project" value="InterPro"/>
</dbReference>
<dbReference type="PANTHER" id="PTHR46865">
    <property type="entry name" value="OXIDOREDUCTASE-RELATED"/>
    <property type="match status" value="1"/>
</dbReference>
<dbReference type="Pfam" id="PF01494">
    <property type="entry name" value="FAD_binding_3"/>
    <property type="match status" value="1"/>
</dbReference>
<dbReference type="InterPro" id="IPR036188">
    <property type="entry name" value="FAD/NAD-bd_sf"/>
</dbReference>
<dbReference type="GO" id="GO:0016491">
    <property type="term" value="F:oxidoreductase activity"/>
    <property type="evidence" value="ECO:0007669"/>
    <property type="project" value="UniProtKB-KW"/>
</dbReference>
<dbReference type="SUPFAM" id="SSF51905">
    <property type="entry name" value="FAD/NAD(P)-binding domain"/>
    <property type="match status" value="1"/>
</dbReference>
<dbReference type="InterPro" id="IPR051704">
    <property type="entry name" value="FAD_aromatic-hydroxylase"/>
</dbReference>
<dbReference type="Proteomes" id="UP001310594">
    <property type="component" value="Unassembled WGS sequence"/>
</dbReference>
<accession>A0AAN7VXZ5</accession>
<evidence type="ECO:0000259" key="4">
    <source>
        <dbReference type="Pfam" id="PF01494"/>
    </source>
</evidence>
<name>A0AAN7VXZ5_9PEZI</name>
<reference evidence="5" key="1">
    <citation type="submission" date="2023-08" db="EMBL/GenBank/DDBJ databases">
        <title>Black Yeasts Isolated from many extreme environments.</title>
        <authorList>
            <person name="Coleine C."/>
            <person name="Stajich J.E."/>
            <person name="Selbmann L."/>
        </authorList>
    </citation>
    <scope>NUCLEOTIDE SEQUENCE</scope>
    <source>
        <strain evidence="5">CCFEE 5810</strain>
    </source>
</reference>
<dbReference type="Gene3D" id="3.50.50.60">
    <property type="entry name" value="FAD/NAD(P)-binding domain"/>
    <property type="match status" value="1"/>
</dbReference>